<feature type="transmembrane region" description="Helical" evidence="1">
    <location>
        <begin position="26"/>
        <end position="46"/>
    </location>
</feature>
<keyword evidence="1" id="KW-0812">Transmembrane</keyword>
<name>A0A8H6X3Y4_9AGAR</name>
<dbReference type="EMBL" id="JACAZH010000001">
    <property type="protein sequence ID" value="KAF7377380.1"/>
    <property type="molecule type" value="Genomic_DNA"/>
</dbReference>
<dbReference type="Proteomes" id="UP000623467">
    <property type="component" value="Unassembled WGS sequence"/>
</dbReference>
<evidence type="ECO:0000256" key="1">
    <source>
        <dbReference type="SAM" id="Phobius"/>
    </source>
</evidence>
<evidence type="ECO:0000313" key="3">
    <source>
        <dbReference type="EMBL" id="KAF7377380.1"/>
    </source>
</evidence>
<evidence type="ECO:0000313" key="2">
    <source>
        <dbReference type="EMBL" id="KAF7333589.1"/>
    </source>
</evidence>
<reference evidence="2" key="1">
    <citation type="submission" date="2020-05" db="EMBL/GenBank/DDBJ databases">
        <title>Mycena genomes resolve the evolution of fungal bioluminescence.</title>
        <authorList>
            <person name="Tsai I.J."/>
        </authorList>
    </citation>
    <scope>NUCLEOTIDE SEQUENCE</scope>
    <source>
        <strain evidence="2">160909Yilan</strain>
    </source>
</reference>
<proteinExistence type="predicted"/>
<feature type="transmembrane region" description="Helical" evidence="1">
    <location>
        <begin position="82"/>
        <end position="106"/>
    </location>
</feature>
<evidence type="ECO:0000313" key="4">
    <source>
        <dbReference type="Proteomes" id="UP000623467"/>
    </source>
</evidence>
<comment type="caution">
    <text evidence="2">The sequence shown here is derived from an EMBL/GenBank/DDBJ whole genome shotgun (WGS) entry which is preliminary data.</text>
</comment>
<gene>
    <name evidence="3" type="ORF">MSAN_00159400</name>
    <name evidence="2" type="ORF">MSAN_02417900</name>
</gene>
<dbReference type="OrthoDB" id="3016371at2759"/>
<dbReference type="AlphaFoldDB" id="A0A8H6X3Y4"/>
<feature type="transmembrane region" description="Helical" evidence="1">
    <location>
        <begin position="52"/>
        <end position="75"/>
    </location>
</feature>
<sequence length="421" mass="45743">MDFVHSMEKEYGRPAKDFLAQSFRECPTVTLVGVVFSVLSFVPIVATVALASIISLLAAIGILMATIAFLSGAVFSIVTLTILLSTVLSAVFAISVVTALVVSGVWRAPRVPKEGGSPTTTMDGAGIFEHPTPLRSAFVVLLKRVYASWPPFKPTWQHHLIAAILVRNPLARILLPRWMRYRPWYPYVFGRNRRPHPLKWVLVDVIQSRPFSSLLAIMSIPFKLARLAYHTISEMGWDSVFIGGILILLLSPRARSRAYFALGAVTLFFSTTLESWLKEVTVHPQPEIPSAEVMPVAPLAVPTESIETTAVSVSWGIIPGSMPGIVPAYQEIPNTESSTSVAPFFNATHSAATVPTSGGTISRSMVAPAYQEISTSEIVTDVDPLVTPTQFAATTAVSTSWGIMSGSMRMRTGVNLVVDLY</sequence>
<organism evidence="2 4">
    <name type="scientific">Mycena sanguinolenta</name>
    <dbReference type="NCBI Taxonomy" id="230812"/>
    <lineage>
        <taxon>Eukaryota</taxon>
        <taxon>Fungi</taxon>
        <taxon>Dikarya</taxon>
        <taxon>Basidiomycota</taxon>
        <taxon>Agaricomycotina</taxon>
        <taxon>Agaricomycetes</taxon>
        <taxon>Agaricomycetidae</taxon>
        <taxon>Agaricales</taxon>
        <taxon>Marasmiineae</taxon>
        <taxon>Mycenaceae</taxon>
        <taxon>Mycena</taxon>
    </lineage>
</organism>
<accession>A0A8H6X3Y4</accession>
<keyword evidence="1" id="KW-1133">Transmembrane helix</keyword>
<dbReference type="EMBL" id="JACAZH010000054">
    <property type="protein sequence ID" value="KAF7333589.1"/>
    <property type="molecule type" value="Genomic_DNA"/>
</dbReference>
<keyword evidence="4" id="KW-1185">Reference proteome</keyword>
<keyword evidence="1" id="KW-0472">Membrane</keyword>
<protein>
    <submittedName>
        <fullName evidence="2">Uncharacterized protein</fullName>
    </submittedName>
</protein>